<gene>
    <name evidence="1" type="ORF">A2960_06085</name>
</gene>
<evidence type="ECO:0008006" key="3">
    <source>
        <dbReference type="Google" id="ProtNLM"/>
    </source>
</evidence>
<sequence>MIYLSASHHPHAKVHVKFNNTWSTVDCLIDTGFSSGIALPVKYLSLINERAKWRQSFELADGSLVELDVYKLSIRYADKTKIVSAIFSQGKDALLGVEFLDGYSLFLDLKNYKVSLS</sequence>
<dbReference type="SUPFAM" id="SSF50630">
    <property type="entry name" value="Acid proteases"/>
    <property type="match status" value="1"/>
</dbReference>
<comment type="caution">
    <text evidence="1">The sequence shown here is derived from an EMBL/GenBank/DDBJ whole genome shotgun (WGS) entry which is preliminary data.</text>
</comment>
<accession>A0A1F6AP07</accession>
<proteinExistence type="predicted"/>
<dbReference type="AlphaFoldDB" id="A0A1F6AP07"/>
<organism evidence="1 2">
    <name type="scientific">Candidatus Gottesmanbacteria bacterium RIFCSPLOWO2_01_FULL_39_12b</name>
    <dbReference type="NCBI Taxonomy" id="1798388"/>
    <lineage>
        <taxon>Bacteria</taxon>
        <taxon>Candidatus Gottesmaniibacteriota</taxon>
    </lineage>
</organism>
<dbReference type="InterPro" id="IPR021109">
    <property type="entry name" value="Peptidase_aspartic_dom_sf"/>
</dbReference>
<protein>
    <recommendedName>
        <fullName evidence="3">Clan AA aspartic protease</fullName>
    </recommendedName>
</protein>
<evidence type="ECO:0000313" key="2">
    <source>
        <dbReference type="Proteomes" id="UP000176609"/>
    </source>
</evidence>
<evidence type="ECO:0000313" key="1">
    <source>
        <dbReference type="EMBL" id="OGG26419.1"/>
    </source>
</evidence>
<dbReference type="EMBL" id="MFJR01000009">
    <property type="protein sequence ID" value="OGG26419.1"/>
    <property type="molecule type" value="Genomic_DNA"/>
</dbReference>
<dbReference type="Proteomes" id="UP000176609">
    <property type="component" value="Unassembled WGS sequence"/>
</dbReference>
<name>A0A1F6AP07_9BACT</name>
<reference evidence="1 2" key="1">
    <citation type="journal article" date="2016" name="Nat. Commun.">
        <title>Thousands of microbial genomes shed light on interconnected biogeochemical processes in an aquifer system.</title>
        <authorList>
            <person name="Anantharaman K."/>
            <person name="Brown C.T."/>
            <person name="Hug L.A."/>
            <person name="Sharon I."/>
            <person name="Castelle C.J."/>
            <person name="Probst A.J."/>
            <person name="Thomas B.C."/>
            <person name="Singh A."/>
            <person name="Wilkins M.J."/>
            <person name="Karaoz U."/>
            <person name="Brodie E.L."/>
            <person name="Williams K.H."/>
            <person name="Hubbard S.S."/>
            <person name="Banfield J.F."/>
        </authorList>
    </citation>
    <scope>NUCLEOTIDE SEQUENCE [LARGE SCALE GENOMIC DNA]</scope>
</reference>